<dbReference type="AlphaFoldDB" id="A0A895XTL4"/>
<dbReference type="InterPro" id="IPR001015">
    <property type="entry name" value="Ferrochelatase"/>
</dbReference>
<evidence type="ECO:0000256" key="2">
    <source>
        <dbReference type="ARBA" id="ARBA00023004"/>
    </source>
</evidence>
<evidence type="ECO:0000256" key="5">
    <source>
        <dbReference type="ARBA" id="ARBA00023244"/>
    </source>
</evidence>
<evidence type="ECO:0000256" key="1">
    <source>
        <dbReference type="ARBA" id="ARBA00004744"/>
    </source>
</evidence>
<proteinExistence type="inferred from homology"/>
<dbReference type="RefSeq" id="WP_213172666.1">
    <property type="nucleotide sequence ID" value="NZ_CP070496.1"/>
</dbReference>
<dbReference type="KEGG" id="nav:JQS30_07100"/>
<dbReference type="PROSITE" id="PS00534">
    <property type="entry name" value="FERROCHELATASE"/>
    <property type="match status" value="1"/>
</dbReference>
<dbReference type="InterPro" id="IPR033659">
    <property type="entry name" value="Ferrochelatase_N"/>
</dbReference>
<feature type="binding site" evidence="7">
    <location>
        <position position="121"/>
    </location>
    <ligand>
        <name>Fe-coproporphyrin III</name>
        <dbReference type="ChEBI" id="CHEBI:68438"/>
    </ligand>
</feature>
<dbReference type="Proteomes" id="UP000662939">
    <property type="component" value="Chromosome"/>
</dbReference>
<evidence type="ECO:0000313" key="9">
    <source>
        <dbReference type="EMBL" id="QSB06655.1"/>
    </source>
</evidence>
<evidence type="ECO:0000256" key="7">
    <source>
        <dbReference type="HAMAP-Rule" id="MF_00323"/>
    </source>
</evidence>
<gene>
    <name evidence="7" type="primary">cpfC</name>
    <name evidence="9" type="ORF">JQS30_07100</name>
</gene>
<dbReference type="Gene3D" id="3.40.50.1400">
    <property type="match status" value="2"/>
</dbReference>
<dbReference type="InterPro" id="IPR019772">
    <property type="entry name" value="Ferrochelatase_AS"/>
</dbReference>
<dbReference type="PANTHER" id="PTHR11108">
    <property type="entry name" value="FERROCHELATASE"/>
    <property type="match status" value="1"/>
</dbReference>
<dbReference type="GO" id="GO:0004325">
    <property type="term" value="F:ferrochelatase activity"/>
    <property type="evidence" value="ECO:0007669"/>
    <property type="project" value="UniProtKB-UniRule"/>
</dbReference>
<dbReference type="Pfam" id="PF00762">
    <property type="entry name" value="Ferrochelatase"/>
    <property type="match status" value="1"/>
</dbReference>
<dbReference type="EC" id="4.99.1.9" evidence="7"/>
<keyword evidence="5 7" id="KW-0627">Porphyrin biosynthesis</keyword>
<evidence type="ECO:0000313" key="10">
    <source>
        <dbReference type="Proteomes" id="UP000662939"/>
    </source>
</evidence>
<dbReference type="PANTHER" id="PTHR11108:SF1">
    <property type="entry name" value="FERROCHELATASE, MITOCHONDRIAL"/>
    <property type="match status" value="1"/>
</dbReference>
<feature type="binding site" evidence="7">
    <location>
        <position position="179"/>
    </location>
    <ligand>
        <name>Fe(2+)</name>
        <dbReference type="ChEBI" id="CHEBI:29033"/>
    </ligand>
</feature>
<name>A0A895XTL4_9ACTN</name>
<dbReference type="CDD" id="cd03411">
    <property type="entry name" value="Ferrochelatase_N"/>
    <property type="match status" value="1"/>
</dbReference>
<dbReference type="UniPathway" id="UPA00252"/>
<dbReference type="NCBIfam" id="NF000689">
    <property type="entry name" value="PRK00035.2-1"/>
    <property type="match status" value="1"/>
</dbReference>
<protein>
    <recommendedName>
        <fullName evidence="7">Coproporphyrin III ferrochelatase</fullName>
        <ecNumber evidence="7">4.99.1.9</ecNumber>
    </recommendedName>
</protein>
<comment type="caution">
    <text evidence="7">Lacks conserved residue(s) required for the propagation of feature annotation.</text>
</comment>
<dbReference type="CDD" id="cd00419">
    <property type="entry name" value="Ferrochelatase_C"/>
    <property type="match status" value="1"/>
</dbReference>
<dbReference type="GO" id="GO:0005737">
    <property type="term" value="C:cytoplasm"/>
    <property type="evidence" value="ECO:0007669"/>
    <property type="project" value="UniProtKB-SubCell"/>
</dbReference>
<keyword evidence="2 7" id="KW-0408">Iron</keyword>
<comment type="function">
    <text evidence="7 8">Involved in coproporphyrin-dependent heme b biosynthesis. Catalyzes the insertion of ferrous iron into coproporphyrin III to form Fe-coproporphyrin III.</text>
</comment>
<dbReference type="SUPFAM" id="SSF53800">
    <property type="entry name" value="Chelatase"/>
    <property type="match status" value="1"/>
</dbReference>
<evidence type="ECO:0000256" key="6">
    <source>
        <dbReference type="ARBA" id="ARBA00024536"/>
    </source>
</evidence>
<feature type="binding site" evidence="7">
    <location>
        <position position="265"/>
    </location>
    <ligand>
        <name>Fe(2+)</name>
        <dbReference type="ChEBI" id="CHEBI:29033"/>
    </ligand>
</feature>
<keyword evidence="7" id="KW-0479">Metal-binding</keyword>
<comment type="similarity">
    <text evidence="7 8">Belongs to the ferrochelatase family.</text>
</comment>
<organism evidence="9 10">
    <name type="scientific">Natronoglycomyces albus</name>
    <dbReference type="NCBI Taxonomy" id="2811108"/>
    <lineage>
        <taxon>Bacteria</taxon>
        <taxon>Bacillati</taxon>
        <taxon>Actinomycetota</taxon>
        <taxon>Actinomycetes</taxon>
        <taxon>Glycomycetales</taxon>
        <taxon>Glycomycetaceae</taxon>
        <taxon>Natronoglycomyces</taxon>
    </lineage>
</organism>
<sequence>MTYDAILLVSFGGPEGPDDVLPFLRNVTRGRGIPDERLSAVAEHYQHFGGVSPMNDWCRRLLAAMREDFSAHGIGLPIYWGNRNWPPMLVDAVSDMHADGVRNAIAIATSAFGSYSSCAQYIEDIGAARAAIGEDAPNIEKVRHFFDHPRFIDSFADKLRTSLAEVAAGQKTRLVFTSHSIPNRMEDTSGPIGGRYSEQHRLASQLVAESAGWEDGWDLVWQSRSGPPTVPWLEPDINDHIADLAAQGYEHVVVCPIGFLSDHIEVLWDLDNEAKETAEKHGVGLTRVPTPDVDQHLVALLRELVLERTQGKPPRRLSGLPTCDPLVEGSCPARGYSSIRR</sequence>
<keyword evidence="7 8" id="KW-0963">Cytoplasm</keyword>
<keyword evidence="10" id="KW-1185">Reference proteome</keyword>
<dbReference type="EMBL" id="CP070496">
    <property type="protein sequence ID" value="QSB06655.1"/>
    <property type="molecule type" value="Genomic_DNA"/>
</dbReference>
<dbReference type="GO" id="GO:0006783">
    <property type="term" value="P:heme biosynthetic process"/>
    <property type="evidence" value="ECO:0007669"/>
    <property type="project" value="UniProtKB-UniRule"/>
</dbReference>
<comment type="subcellular location">
    <subcellularLocation>
        <location evidence="7 8">Cytoplasm</location>
    </subcellularLocation>
</comment>
<evidence type="ECO:0000256" key="3">
    <source>
        <dbReference type="ARBA" id="ARBA00023133"/>
    </source>
</evidence>
<dbReference type="HAMAP" id="MF_00323">
    <property type="entry name" value="Ferrochelatase"/>
    <property type="match status" value="1"/>
</dbReference>
<keyword evidence="3 7" id="KW-0350">Heme biosynthesis</keyword>
<dbReference type="NCBIfam" id="TIGR00109">
    <property type="entry name" value="hemH"/>
    <property type="match status" value="1"/>
</dbReference>
<comment type="pathway">
    <text evidence="1 7 8">Porphyrin-containing compound metabolism; protoheme biosynthesis.</text>
</comment>
<accession>A0A895XTL4</accession>
<feature type="binding site" evidence="7">
    <location>
        <position position="52"/>
    </location>
    <ligand>
        <name>Fe-coproporphyrin III</name>
        <dbReference type="ChEBI" id="CHEBI:68438"/>
    </ligand>
</feature>
<dbReference type="InterPro" id="IPR033644">
    <property type="entry name" value="Ferrochelatase_C"/>
</dbReference>
<evidence type="ECO:0000256" key="4">
    <source>
        <dbReference type="ARBA" id="ARBA00023239"/>
    </source>
</evidence>
<keyword evidence="4 7" id="KW-0456">Lyase</keyword>
<evidence type="ECO:0000256" key="8">
    <source>
        <dbReference type="RuleBase" id="RU000607"/>
    </source>
</evidence>
<dbReference type="GO" id="GO:0046872">
    <property type="term" value="F:metal ion binding"/>
    <property type="evidence" value="ECO:0007669"/>
    <property type="project" value="UniProtKB-UniRule"/>
</dbReference>
<comment type="catalytic activity">
    <reaction evidence="6">
        <text>Fe-coproporphyrin III + 2 H(+) = coproporphyrin III + Fe(2+)</text>
        <dbReference type="Rhea" id="RHEA:49572"/>
        <dbReference type="ChEBI" id="CHEBI:15378"/>
        <dbReference type="ChEBI" id="CHEBI:29033"/>
        <dbReference type="ChEBI" id="CHEBI:68438"/>
        <dbReference type="ChEBI" id="CHEBI:131725"/>
        <dbReference type="EC" id="4.99.1.9"/>
    </reaction>
    <physiologicalReaction direction="right-to-left" evidence="6">
        <dbReference type="Rhea" id="RHEA:49574"/>
    </physiologicalReaction>
</comment>
<reference evidence="9" key="1">
    <citation type="submission" date="2021-02" db="EMBL/GenBank/DDBJ databases">
        <title>Natronoglycomyces albus gen. nov., sp. nov, a haloalkaliphilic actinobacterium from a soda solonchak soil.</title>
        <authorList>
            <person name="Sorokin D.Y."/>
            <person name="Khijniak T.V."/>
            <person name="Zakharycheva A.P."/>
            <person name="Boueva O.V."/>
            <person name="Ariskina E.V."/>
            <person name="Hahnke R.L."/>
            <person name="Bunk B."/>
            <person name="Sproer C."/>
            <person name="Schumann P."/>
            <person name="Evtushenko L.I."/>
            <person name="Kublanov I.V."/>
        </authorList>
    </citation>
    <scope>NUCLEOTIDE SEQUENCE</scope>
    <source>
        <strain evidence="9">DSM 106290</strain>
    </source>
</reference>